<dbReference type="PRINTS" id="PR00080">
    <property type="entry name" value="SDRFAMILY"/>
</dbReference>
<gene>
    <name evidence="3" type="ORF">TH4_02290</name>
</gene>
<dbReference type="PANTHER" id="PTHR42760:SF133">
    <property type="entry name" value="3-OXOACYL-[ACYL-CARRIER-PROTEIN] REDUCTASE"/>
    <property type="match status" value="1"/>
</dbReference>
<sequence length="271" mass="28822">MHKHFDLTGKTALVTGGGGILGKGFCKVLAEYGASVVLVDITIERAKKACEDILQNVPGAQIMPLACDVADKDSVTSMVNSAVRQFSSIDVLLNNAASKADDLNAFFAPFESYDLDLWRKVMSINIDGAFLVAQAVGGQMVKQGNGGSIINTSSIYGVLAPDQRIYEGSEYMGVAINTPAVYSASKAALIGLSNYLATYWAEANIRVNVLSPGGVESGQNETFKKKYSARIPLGRMGRDDELHGAILFLASDASSYFTGQNVMVDGGLSVW</sequence>
<dbReference type="InterPro" id="IPR002347">
    <property type="entry name" value="SDR_fam"/>
</dbReference>
<dbReference type="Pfam" id="PF13561">
    <property type="entry name" value="adh_short_C2"/>
    <property type="match status" value="1"/>
</dbReference>
<dbReference type="PRINTS" id="PR00081">
    <property type="entry name" value="GDHRDH"/>
</dbReference>
<evidence type="ECO:0000313" key="4">
    <source>
        <dbReference type="Proteomes" id="UP000094009"/>
    </source>
</evidence>
<dbReference type="GO" id="GO:0016616">
    <property type="term" value="F:oxidoreductase activity, acting on the CH-OH group of donors, NAD or NADP as acceptor"/>
    <property type="evidence" value="ECO:0007669"/>
    <property type="project" value="TreeGrafter"/>
</dbReference>
<protein>
    <submittedName>
        <fullName evidence="3">Short-chain dehydrogenase</fullName>
    </submittedName>
</protein>
<comment type="caution">
    <text evidence="3">The sequence shown here is derived from an EMBL/GenBank/DDBJ whole genome shotgun (WGS) entry which is preliminary data.</text>
</comment>
<dbReference type="EMBL" id="JPVZ01000001">
    <property type="protein sequence ID" value="OAZ11928.1"/>
    <property type="molecule type" value="Genomic_DNA"/>
</dbReference>
<organism evidence="3 4">
    <name type="scientific">Thalassospira tepidiphila MCCC 1A03514</name>
    <dbReference type="NCBI Taxonomy" id="1177930"/>
    <lineage>
        <taxon>Bacteria</taxon>
        <taxon>Pseudomonadati</taxon>
        <taxon>Pseudomonadota</taxon>
        <taxon>Alphaproteobacteria</taxon>
        <taxon>Rhodospirillales</taxon>
        <taxon>Thalassospiraceae</taxon>
        <taxon>Thalassospira</taxon>
    </lineage>
</organism>
<evidence type="ECO:0000256" key="2">
    <source>
        <dbReference type="ARBA" id="ARBA00023002"/>
    </source>
</evidence>
<proteinExistence type="inferred from homology"/>
<dbReference type="Gene3D" id="3.40.50.720">
    <property type="entry name" value="NAD(P)-binding Rossmann-like Domain"/>
    <property type="match status" value="1"/>
</dbReference>
<evidence type="ECO:0000313" key="3">
    <source>
        <dbReference type="EMBL" id="OAZ11928.1"/>
    </source>
</evidence>
<dbReference type="InterPro" id="IPR036291">
    <property type="entry name" value="NAD(P)-bd_dom_sf"/>
</dbReference>
<dbReference type="PANTHER" id="PTHR42760">
    <property type="entry name" value="SHORT-CHAIN DEHYDROGENASES/REDUCTASES FAMILY MEMBER"/>
    <property type="match status" value="1"/>
</dbReference>
<accession>A0A853L3P2</accession>
<evidence type="ECO:0000256" key="1">
    <source>
        <dbReference type="ARBA" id="ARBA00006484"/>
    </source>
</evidence>
<dbReference type="SUPFAM" id="SSF51735">
    <property type="entry name" value="NAD(P)-binding Rossmann-fold domains"/>
    <property type="match status" value="1"/>
</dbReference>
<dbReference type="Proteomes" id="UP000094009">
    <property type="component" value="Unassembled WGS sequence"/>
</dbReference>
<dbReference type="RefSeq" id="WP_064779749.1">
    <property type="nucleotide sequence ID" value="NZ_JPVZ01000001.1"/>
</dbReference>
<comment type="similarity">
    <text evidence="1">Belongs to the short-chain dehydrogenases/reductases (SDR) family.</text>
</comment>
<dbReference type="AlphaFoldDB" id="A0A853L3P2"/>
<reference evidence="3 4" key="1">
    <citation type="submission" date="2014-07" db="EMBL/GenBank/DDBJ databases">
        <title>Draft genome sequence of Thalassospira tepidiphila 1-1B.</title>
        <authorList>
            <person name="Lai Q."/>
            <person name="Shao Z."/>
        </authorList>
    </citation>
    <scope>NUCLEOTIDE SEQUENCE [LARGE SCALE GENOMIC DNA]</scope>
    <source>
        <strain evidence="3 4">MCCC 1A03514</strain>
    </source>
</reference>
<name>A0A853L3P2_9PROT</name>
<keyword evidence="2" id="KW-0560">Oxidoreductase</keyword>
<dbReference type="FunFam" id="3.40.50.720:FF:000084">
    <property type="entry name" value="Short-chain dehydrogenase reductase"/>
    <property type="match status" value="1"/>
</dbReference>